<feature type="domain" description="CUB" evidence="18">
    <location>
        <begin position="942"/>
        <end position="1059"/>
    </location>
</feature>
<dbReference type="Pfam" id="PF01400">
    <property type="entry name" value="Astacin"/>
    <property type="match status" value="1"/>
</dbReference>
<dbReference type="InterPro" id="IPR035914">
    <property type="entry name" value="Sperma_CUB_dom_sf"/>
</dbReference>
<feature type="compositionally biased region" description="Basic residues" evidence="17">
    <location>
        <begin position="32"/>
        <end position="41"/>
    </location>
</feature>
<dbReference type="EMBL" id="AMQM01004401">
    <property type="status" value="NOT_ANNOTATED_CDS"/>
    <property type="molecule type" value="Genomic_DNA"/>
</dbReference>
<comment type="cofactor">
    <cofactor evidence="16">
        <name>Zn(2+)</name>
        <dbReference type="ChEBI" id="CHEBI:29105"/>
    </cofactor>
    <text evidence="16">Binds 1 zinc ion per subunit.</text>
</comment>
<dbReference type="FunFam" id="2.60.120.290:FF:000013">
    <property type="entry name" value="Membrane frizzled-related protein"/>
    <property type="match status" value="2"/>
</dbReference>
<dbReference type="SUPFAM" id="SSF57196">
    <property type="entry name" value="EGF/Laminin"/>
    <property type="match status" value="2"/>
</dbReference>
<evidence type="ECO:0000256" key="2">
    <source>
        <dbReference type="ARBA" id="ARBA00022670"/>
    </source>
</evidence>
<dbReference type="EnsemblMetazoa" id="HelroT191792">
    <property type="protein sequence ID" value="HelroP191792"/>
    <property type="gene ID" value="HelroG191792"/>
</dbReference>
<dbReference type="MEROPS" id="M12.016"/>
<dbReference type="InterPro" id="IPR000859">
    <property type="entry name" value="CUB_dom"/>
</dbReference>
<keyword evidence="8 16" id="KW-0482">Metalloprotease</keyword>
<dbReference type="PRINTS" id="PR00480">
    <property type="entry name" value="ASTACIN"/>
</dbReference>
<dbReference type="RefSeq" id="XP_009017824.1">
    <property type="nucleotide sequence ID" value="XM_009019576.1"/>
</dbReference>
<dbReference type="GO" id="GO:0005509">
    <property type="term" value="F:calcium ion binding"/>
    <property type="evidence" value="ECO:0007669"/>
    <property type="project" value="InterPro"/>
</dbReference>
<dbReference type="SUPFAM" id="SSF55486">
    <property type="entry name" value="Metalloproteases ('zincins'), catalytic domain"/>
    <property type="match status" value="1"/>
</dbReference>
<keyword evidence="11" id="KW-0325">Glycoprotein</keyword>
<evidence type="ECO:0000256" key="7">
    <source>
        <dbReference type="ARBA" id="ARBA00022833"/>
    </source>
</evidence>
<evidence type="ECO:0000256" key="8">
    <source>
        <dbReference type="ARBA" id="ARBA00023049"/>
    </source>
</evidence>
<keyword evidence="23" id="KW-1185">Reference proteome</keyword>
<dbReference type="GeneID" id="20212066"/>
<dbReference type="InterPro" id="IPR001881">
    <property type="entry name" value="EGF-like_Ca-bd_dom"/>
</dbReference>
<dbReference type="Pfam" id="PF00431">
    <property type="entry name" value="CUB"/>
    <property type="match status" value="5"/>
</dbReference>
<feature type="binding site" evidence="13">
    <location>
        <position position="275"/>
    </location>
    <ligand>
        <name>Zn(2+)</name>
        <dbReference type="ChEBI" id="CHEBI:29105"/>
        <note>catalytic</note>
    </ligand>
</feature>
<dbReference type="InterPro" id="IPR000152">
    <property type="entry name" value="EGF-type_Asp/Asn_hydroxyl_site"/>
</dbReference>
<proteinExistence type="predicted"/>
<dbReference type="EMBL" id="KB096551">
    <property type="protein sequence ID" value="ESO03888.1"/>
    <property type="molecule type" value="Genomic_DNA"/>
</dbReference>
<evidence type="ECO:0000256" key="9">
    <source>
        <dbReference type="ARBA" id="ARBA00023145"/>
    </source>
</evidence>
<feature type="binding site" evidence="13">
    <location>
        <position position="279"/>
    </location>
    <ligand>
        <name>Zn(2+)</name>
        <dbReference type="ChEBI" id="CHEBI:29105"/>
        <note>catalytic</note>
    </ligand>
</feature>
<dbReference type="OMA" id="VWKIMVS"/>
<evidence type="ECO:0000313" key="22">
    <source>
        <dbReference type="EnsemblMetazoa" id="HelroP191792"/>
    </source>
</evidence>
<feature type="compositionally biased region" description="Basic residues" evidence="17">
    <location>
        <begin position="64"/>
        <end position="76"/>
    </location>
</feature>
<dbReference type="GO" id="GO:0004222">
    <property type="term" value="F:metalloendopeptidase activity"/>
    <property type="evidence" value="ECO:0000318"/>
    <property type="project" value="GO_Central"/>
</dbReference>
<dbReference type="SMART" id="SM00235">
    <property type="entry name" value="ZnMc"/>
    <property type="match status" value="1"/>
</dbReference>
<dbReference type="CTD" id="20212066"/>
<dbReference type="AlphaFoldDB" id="T1FTB9"/>
<feature type="compositionally biased region" description="Basic residues" evidence="17">
    <location>
        <begin position="1074"/>
        <end position="1095"/>
    </location>
</feature>
<dbReference type="PANTHER" id="PTHR24251">
    <property type="entry name" value="OVOCHYMASE-RELATED"/>
    <property type="match status" value="1"/>
</dbReference>
<evidence type="ECO:0000313" key="23">
    <source>
        <dbReference type="Proteomes" id="UP000015101"/>
    </source>
</evidence>
<dbReference type="InterPro" id="IPR018097">
    <property type="entry name" value="EGF_Ca-bd_CS"/>
</dbReference>
<evidence type="ECO:0000256" key="1">
    <source>
        <dbReference type="ARBA" id="ARBA00022536"/>
    </source>
</evidence>
<dbReference type="InterPro" id="IPR001506">
    <property type="entry name" value="Peptidase_M12A"/>
</dbReference>
<dbReference type="PROSITE" id="PS01187">
    <property type="entry name" value="EGF_CA"/>
    <property type="match status" value="2"/>
</dbReference>
<dbReference type="FunCoup" id="T1FTB9">
    <property type="interactions" value="51"/>
</dbReference>
<evidence type="ECO:0000256" key="4">
    <source>
        <dbReference type="ARBA" id="ARBA00022729"/>
    </source>
</evidence>
<keyword evidence="1 14" id="KW-0245">EGF-like domain</keyword>
<evidence type="ECO:0000259" key="19">
    <source>
        <dbReference type="PROSITE" id="PS50026"/>
    </source>
</evidence>
<dbReference type="FunFam" id="2.10.25.10:FF:000240">
    <property type="entry name" value="Vitamin K-dependent protein S"/>
    <property type="match status" value="1"/>
</dbReference>
<dbReference type="FunFam" id="2.60.120.290:FF:000005">
    <property type="entry name" value="Procollagen C-endopeptidase enhancer 1"/>
    <property type="match status" value="1"/>
</dbReference>
<dbReference type="FunFam" id="2.10.25.10:FF:000010">
    <property type="entry name" value="Pro-epidermal growth factor"/>
    <property type="match status" value="1"/>
</dbReference>
<dbReference type="PROSITE" id="PS51864">
    <property type="entry name" value="ASTACIN"/>
    <property type="match status" value="1"/>
</dbReference>
<feature type="domain" description="EGF-like" evidence="19">
    <location>
        <begin position="785"/>
        <end position="821"/>
    </location>
</feature>
<dbReference type="PROSITE" id="PS00010">
    <property type="entry name" value="ASX_HYDROXYL"/>
    <property type="match status" value="2"/>
</dbReference>
<dbReference type="SMART" id="SM00042">
    <property type="entry name" value="CUB"/>
    <property type="match status" value="5"/>
</dbReference>
<dbReference type="SMART" id="SM00181">
    <property type="entry name" value="EGF"/>
    <property type="match status" value="2"/>
</dbReference>
<keyword evidence="7 13" id="KW-0862">Zinc</keyword>
<feature type="domain" description="CUB" evidence="18">
    <location>
        <begin position="509"/>
        <end position="621"/>
    </location>
</feature>
<keyword evidence="3 13" id="KW-0479">Metal-binding</keyword>
<keyword evidence="10" id="KW-1015">Disulfide bond</keyword>
<feature type="domain" description="Peptidase M12A" evidence="20">
    <location>
        <begin position="190"/>
        <end position="381"/>
    </location>
</feature>
<keyword evidence="9" id="KW-0865">Zymogen</keyword>
<sequence>MFTGANNLQALKRNKQNQIEKRVDSNQTNARRQVRRNKKTRDHLAGRNHVVKTRKKNFRNDTKKAKRKKLSKKRNRSQNNKQASYSQMNHLRTVRKKSGKQGKQVNKEGKLKSKNELSKAKQPPTKKSSNSTNIKQTSTPLQYKRIIHNSFGRNKNYFTHKKKKTSAEDEDDEKMLDDDGNVVKRRGKRAATAKYDRLWDYGVIPYEIEANFSGAHKTLFIQAMKHWENHTCITFVERTATDASYILFTEKPCGKEQDPRPSPSGRIDKFGIVVHELGHVIGFWRKHTRPDRETHVQIVFKNILPGQEYNFNTLTHSEVNSLNEEYDYLSIMHYARNTFSKAVHLDTITPLVYQDIRPEIGQRIELSPGDIVQANKLYNCPKLIKCTECGDTFLEASGTFGYPWNAKRYMRFIDTNAVCAWRIAGSHGEKIVLNITSFDIPENPNCSTDVLEIRDGHWVKSPLMDRLCGLKLRLPYQLISSDSRMWIEYRRTLRSLHARGFTARYEAVCDGKIAKDSGLLTSPHYPDSYEINKKCTWHIVVPHGYTVALKFQSFEIEHHDKCVYDYVELRDGDVEMSPLIGRFCGHKLPQPVESSTNWLFVKFVSDSSVVKSGFAAHFTKEVDECATNDHGCEQICINTLGSYHCDCKLGYELHSDGRSCEQACGGILRTHSGSISSPSHPHFYPNNKTCEWEIIAHSGFQIVLFFDKFDLEGNNCCMMRDLQEDCEYDSLVVKSWNATNTATHGPFCGTTAPRNITSIAHMMRVVFKTDGTVQKTGFLARFETDKDECAISNGHCQQICINIIGSYKCQCKPGFVLHENEMDCKESDCKHELSGRDNFIKSPNYPDYYPQLADCTWLFRCLEGHRIKINFLDCDIEYHADCNNDYVDLFDGWNTTAPRITRFCGGRPPNPIEASGNVMFMRFVSDKSVFKKGFHANQETVCGGTFEATKKAQNLYSHAKYSGSNYEAMTRCQWQIVAEKHHRIRLKFLTFQLEEELVCKYDNVEIYDVDHEGTEQLIDTSCGSRIPPVIISHYNELLIKLFTDDAIDGKGFHATYEQIPHNPLHKSTWQKNIARSRRARRNQARKNRQQQRRKNLSNAIH</sequence>
<dbReference type="SUPFAM" id="SSF49854">
    <property type="entry name" value="Spermadhesin, CUB domain"/>
    <property type="match status" value="5"/>
</dbReference>
<feature type="compositionally biased region" description="Basic and acidic residues" evidence="17">
    <location>
        <begin position="105"/>
        <end position="119"/>
    </location>
</feature>
<dbReference type="InterPro" id="IPR006026">
    <property type="entry name" value="Peptidase_Metallo"/>
</dbReference>
<reference evidence="21 23" key="2">
    <citation type="journal article" date="2013" name="Nature">
        <title>Insights into bilaterian evolution from three spiralian genomes.</title>
        <authorList>
            <person name="Simakov O."/>
            <person name="Marletaz F."/>
            <person name="Cho S.J."/>
            <person name="Edsinger-Gonzales E."/>
            <person name="Havlak P."/>
            <person name="Hellsten U."/>
            <person name="Kuo D.H."/>
            <person name="Larsson T."/>
            <person name="Lv J."/>
            <person name="Arendt D."/>
            <person name="Savage R."/>
            <person name="Osoegawa K."/>
            <person name="de Jong P."/>
            <person name="Grimwood J."/>
            <person name="Chapman J.A."/>
            <person name="Shapiro H."/>
            <person name="Aerts A."/>
            <person name="Otillar R.P."/>
            <person name="Terry A.Y."/>
            <person name="Boore J.L."/>
            <person name="Grigoriev I.V."/>
            <person name="Lindberg D.R."/>
            <person name="Seaver E.C."/>
            <person name="Weisblat D.A."/>
            <person name="Putnam N.H."/>
            <person name="Rokhsar D.S."/>
        </authorList>
    </citation>
    <scope>NUCLEOTIDE SEQUENCE</scope>
</reference>
<dbReference type="FunFam" id="2.60.120.290:FF:000004">
    <property type="entry name" value="Metalloendopeptidase"/>
    <property type="match status" value="1"/>
</dbReference>
<reference evidence="22" key="3">
    <citation type="submission" date="2015-06" db="UniProtKB">
        <authorList>
            <consortium name="EnsemblMetazoa"/>
        </authorList>
    </citation>
    <scope>IDENTIFICATION</scope>
</reference>
<dbReference type="GO" id="GO:0005615">
    <property type="term" value="C:extracellular space"/>
    <property type="evidence" value="ECO:0000318"/>
    <property type="project" value="GO_Central"/>
</dbReference>
<protein>
    <recommendedName>
        <fullName evidence="16">Metalloendopeptidase</fullName>
        <ecNumber evidence="16">3.4.24.-</ecNumber>
    </recommendedName>
</protein>
<feature type="domain" description="CUB" evidence="18">
    <location>
        <begin position="389"/>
        <end position="508"/>
    </location>
</feature>
<evidence type="ECO:0000256" key="16">
    <source>
        <dbReference type="RuleBase" id="RU361183"/>
    </source>
</evidence>
<keyword evidence="5" id="KW-0677">Repeat</keyword>
<dbReference type="InterPro" id="IPR000742">
    <property type="entry name" value="EGF"/>
</dbReference>
<evidence type="ECO:0000259" key="18">
    <source>
        <dbReference type="PROSITE" id="PS01180"/>
    </source>
</evidence>
<dbReference type="PROSITE" id="PS01186">
    <property type="entry name" value="EGF_2"/>
    <property type="match status" value="1"/>
</dbReference>
<dbReference type="InParanoid" id="T1FTB9"/>
<dbReference type="GO" id="GO:0009953">
    <property type="term" value="P:dorsal/ventral pattern formation"/>
    <property type="evidence" value="ECO:0000318"/>
    <property type="project" value="GO_Central"/>
</dbReference>
<dbReference type="PROSITE" id="PS50026">
    <property type="entry name" value="EGF_3"/>
    <property type="match status" value="2"/>
</dbReference>
<reference evidence="23" key="1">
    <citation type="submission" date="2012-12" db="EMBL/GenBank/DDBJ databases">
        <authorList>
            <person name="Hellsten U."/>
            <person name="Grimwood J."/>
            <person name="Chapman J.A."/>
            <person name="Shapiro H."/>
            <person name="Aerts A."/>
            <person name="Otillar R.P."/>
            <person name="Terry A.Y."/>
            <person name="Boore J.L."/>
            <person name="Simakov O."/>
            <person name="Marletaz F."/>
            <person name="Cho S.-J."/>
            <person name="Edsinger-Gonzales E."/>
            <person name="Havlak P."/>
            <person name="Kuo D.-H."/>
            <person name="Larsson T."/>
            <person name="Lv J."/>
            <person name="Arendt D."/>
            <person name="Savage R."/>
            <person name="Osoegawa K."/>
            <person name="de Jong P."/>
            <person name="Lindberg D.R."/>
            <person name="Seaver E.C."/>
            <person name="Weisblat D.A."/>
            <person name="Putnam N.H."/>
            <person name="Grigoriev I.V."/>
            <person name="Rokhsar D.S."/>
        </authorList>
    </citation>
    <scope>NUCLEOTIDE SEQUENCE</scope>
</reference>
<feature type="region of interest" description="Disordered" evidence="17">
    <location>
        <begin position="1"/>
        <end position="142"/>
    </location>
</feature>
<dbReference type="CDD" id="cd00041">
    <property type="entry name" value="CUB"/>
    <property type="match status" value="5"/>
</dbReference>
<evidence type="ECO:0000256" key="14">
    <source>
        <dbReference type="PROSITE-ProRule" id="PRU00076"/>
    </source>
</evidence>
<dbReference type="OrthoDB" id="431034at2759"/>
<dbReference type="InterPro" id="IPR015446">
    <property type="entry name" value="BMP_1/tolloid-like"/>
</dbReference>
<dbReference type="PANTHER" id="PTHR24251:SF43">
    <property type="entry name" value="TOLLOID-LIKE PROTEIN 2"/>
    <property type="match status" value="1"/>
</dbReference>
<dbReference type="GO" id="GO:0008270">
    <property type="term" value="F:zinc ion binding"/>
    <property type="evidence" value="ECO:0007669"/>
    <property type="project" value="InterPro"/>
</dbReference>
<feature type="domain" description="CUB" evidence="18">
    <location>
        <begin position="829"/>
        <end position="941"/>
    </location>
</feature>
<gene>
    <name evidence="22" type="primary">20212066</name>
    <name evidence="21" type="ORF">HELRODRAFT_191792</name>
</gene>
<evidence type="ECO:0000259" key="20">
    <source>
        <dbReference type="PROSITE" id="PS51864"/>
    </source>
</evidence>
<dbReference type="Proteomes" id="UP000015101">
    <property type="component" value="Unassembled WGS sequence"/>
</dbReference>
<feature type="domain" description="EGF-like" evidence="19">
    <location>
        <begin position="621"/>
        <end position="661"/>
    </location>
</feature>
<evidence type="ECO:0000256" key="6">
    <source>
        <dbReference type="ARBA" id="ARBA00022801"/>
    </source>
</evidence>
<dbReference type="SMART" id="SM00179">
    <property type="entry name" value="EGF_CA"/>
    <property type="match status" value="2"/>
</dbReference>
<evidence type="ECO:0000256" key="11">
    <source>
        <dbReference type="ARBA" id="ARBA00023180"/>
    </source>
</evidence>
<keyword evidence="4" id="KW-0732">Signal</keyword>
<keyword evidence="6 16" id="KW-0378">Hydrolase</keyword>
<organism evidence="22 23">
    <name type="scientific">Helobdella robusta</name>
    <name type="common">Californian leech</name>
    <dbReference type="NCBI Taxonomy" id="6412"/>
    <lineage>
        <taxon>Eukaryota</taxon>
        <taxon>Metazoa</taxon>
        <taxon>Spiralia</taxon>
        <taxon>Lophotrochozoa</taxon>
        <taxon>Annelida</taxon>
        <taxon>Clitellata</taxon>
        <taxon>Hirudinea</taxon>
        <taxon>Rhynchobdellida</taxon>
        <taxon>Glossiphoniidae</taxon>
        <taxon>Helobdella</taxon>
    </lineage>
</organism>
<evidence type="ECO:0000256" key="3">
    <source>
        <dbReference type="ARBA" id="ARBA00022723"/>
    </source>
</evidence>
<dbReference type="GO" id="GO:0016485">
    <property type="term" value="P:protein processing"/>
    <property type="evidence" value="ECO:0000318"/>
    <property type="project" value="GO_Central"/>
</dbReference>
<dbReference type="Gene3D" id="2.60.120.290">
    <property type="entry name" value="Spermadhesin, CUB domain"/>
    <property type="match status" value="5"/>
</dbReference>
<dbReference type="PROSITE" id="PS01180">
    <property type="entry name" value="CUB"/>
    <property type="match status" value="5"/>
</dbReference>
<evidence type="ECO:0000256" key="5">
    <source>
        <dbReference type="ARBA" id="ARBA00022737"/>
    </source>
</evidence>
<dbReference type="STRING" id="6412.T1FTB9"/>
<comment type="caution">
    <text evidence="14">Lacks conserved residue(s) required for the propagation of feature annotation.</text>
</comment>
<evidence type="ECO:0000256" key="12">
    <source>
        <dbReference type="PIRSR" id="PIRSR001199-1"/>
    </source>
</evidence>
<feature type="region of interest" description="Disordered" evidence="17">
    <location>
        <begin position="1067"/>
        <end position="1101"/>
    </location>
</feature>
<evidence type="ECO:0000313" key="21">
    <source>
        <dbReference type="EMBL" id="ESO03888.1"/>
    </source>
</evidence>
<evidence type="ECO:0000256" key="13">
    <source>
        <dbReference type="PIRSR" id="PIRSR001199-2"/>
    </source>
</evidence>
<evidence type="ECO:0000256" key="15">
    <source>
        <dbReference type="PROSITE-ProRule" id="PRU01211"/>
    </source>
</evidence>
<dbReference type="CDD" id="cd00054">
    <property type="entry name" value="EGF_CA"/>
    <property type="match status" value="1"/>
</dbReference>
<dbReference type="PIRSF" id="PIRSF001199">
    <property type="entry name" value="BMP_1/tolloid-like"/>
    <property type="match status" value="1"/>
</dbReference>
<dbReference type="EC" id="3.4.24.-" evidence="16"/>
<dbReference type="KEGG" id="hro:HELRODRAFT_191792"/>
<evidence type="ECO:0000256" key="17">
    <source>
        <dbReference type="SAM" id="MobiDB-lite"/>
    </source>
</evidence>
<dbReference type="Pfam" id="PF14670">
    <property type="entry name" value="FXa_inhibition"/>
    <property type="match status" value="2"/>
</dbReference>
<name>T1FTB9_HELRO</name>
<feature type="domain" description="CUB" evidence="18">
    <location>
        <begin position="664"/>
        <end position="785"/>
    </location>
</feature>
<feature type="compositionally biased region" description="Polar residues" evidence="17">
    <location>
        <begin position="125"/>
        <end position="141"/>
    </location>
</feature>
<dbReference type="InterPro" id="IPR024079">
    <property type="entry name" value="MetalloPept_cat_dom_sf"/>
</dbReference>
<evidence type="ECO:0000256" key="10">
    <source>
        <dbReference type="ARBA" id="ARBA00023157"/>
    </source>
</evidence>
<feature type="active site" evidence="12 15">
    <location>
        <position position="276"/>
    </location>
</feature>
<dbReference type="Gene3D" id="3.40.390.10">
    <property type="entry name" value="Collagenase (Catalytic Domain)"/>
    <property type="match status" value="1"/>
</dbReference>
<keyword evidence="2 16" id="KW-0645">Protease</keyword>
<accession>T1FTB9</accession>
<dbReference type="HOGENOM" id="CLU_005140_0_0_1"/>
<dbReference type="eggNOG" id="KOG3714">
    <property type="taxonomic scope" value="Eukaryota"/>
</dbReference>
<dbReference type="Gene3D" id="2.10.25.10">
    <property type="entry name" value="Laminin"/>
    <property type="match status" value="2"/>
</dbReference>